<evidence type="ECO:0000313" key="3">
    <source>
        <dbReference type="Proteomes" id="UP000799118"/>
    </source>
</evidence>
<protein>
    <recommendedName>
        <fullName evidence="1">DUF7587 domain-containing protein</fullName>
    </recommendedName>
</protein>
<dbReference type="AlphaFoldDB" id="A0A6A4H2R7"/>
<sequence>MLLRSRMPIHLFRAYSTHSGAVFNERRGFVARGAGTPFDPTANPKKAREIIINHLDWHNTHFASPLISASTEAKSKRIAAVLKKNDPSATVYIAEIVFGAAIGVQTEPVVACNMCSVAGTLGVDIPCHWRDPEEYVFVHGIPLSCIVEVRRVDTWNTKGFPSTFSPHWRNPRNFVYC</sequence>
<name>A0A6A4H2R7_9AGAR</name>
<organism evidence="2 3">
    <name type="scientific">Gymnopus androsaceus JB14</name>
    <dbReference type="NCBI Taxonomy" id="1447944"/>
    <lineage>
        <taxon>Eukaryota</taxon>
        <taxon>Fungi</taxon>
        <taxon>Dikarya</taxon>
        <taxon>Basidiomycota</taxon>
        <taxon>Agaricomycotina</taxon>
        <taxon>Agaricomycetes</taxon>
        <taxon>Agaricomycetidae</taxon>
        <taxon>Agaricales</taxon>
        <taxon>Marasmiineae</taxon>
        <taxon>Omphalotaceae</taxon>
        <taxon>Gymnopus</taxon>
    </lineage>
</organism>
<accession>A0A6A4H2R7</accession>
<dbReference type="Gene3D" id="3.90.210.10">
    <property type="entry name" value="Heat-Labile Enterotoxin, subunit A"/>
    <property type="match status" value="1"/>
</dbReference>
<dbReference type="InterPro" id="IPR056009">
    <property type="entry name" value="DUF7587"/>
</dbReference>
<keyword evidence="3" id="KW-1185">Reference proteome</keyword>
<feature type="domain" description="DUF7587" evidence="1">
    <location>
        <begin position="7"/>
        <end position="151"/>
    </location>
</feature>
<dbReference type="OrthoDB" id="2824549at2759"/>
<evidence type="ECO:0000259" key="1">
    <source>
        <dbReference type="Pfam" id="PF24494"/>
    </source>
</evidence>
<dbReference type="Pfam" id="PF24494">
    <property type="entry name" value="DUF7587"/>
    <property type="match status" value="1"/>
</dbReference>
<proteinExistence type="predicted"/>
<dbReference type="EMBL" id="ML769622">
    <property type="protein sequence ID" value="KAE9391477.1"/>
    <property type="molecule type" value="Genomic_DNA"/>
</dbReference>
<dbReference type="SUPFAM" id="SSF56399">
    <property type="entry name" value="ADP-ribosylation"/>
    <property type="match status" value="1"/>
</dbReference>
<dbReference type="Proteomes" id="UP000799118">
    <property type="component" value="Unassembled WGS sequence"/>
</dbReference>
<evidence type="ECO:0000313" key="2">
    <source>
        <dbReference type="EMBL" id="KAE9391477.1"/>
    </source>
</evidence>
<reference evidence="2" key="1">
    <citation type="journal article" date="2019" name="Environ. Microbiol.">
        <title>Fungal ecological strategies reflected in gene transcription - a case study of two litter decomposers.</title>
        <authorList>
            <person name="Barbi F."/>
            <person name="Kohler A."/>
            <person name="Barry K."/>
            <person name="Baskaran P."/>
            <person name="Daum C."/>
            <person name="Fauchery L."/>
            <person name="Ihrmark K."/>
            <person name="Kuo A."/>
            <person name="LaButti K."/>
            <person name="Lipzen A."/>
            <person name="Morin E."/>
            <person name="Grigoriev I.V."/>
            <person name="Henrissat B."/>
            <person name="Lindahl B."/>
            <person name="Martin F."/>
        </authorList>
    </citation>
    <scope>NUCLEOTIDE SEQUENCE</scope>
    <source>
        <strain evidence="2">JB14</strain>
    </source>
</reference>
<gene>
    <name evidence="2" type="ORF">BT96DRAFT_308191</name>
</gene>